<name>A0ABS2W7R8_9GAMM</name>
<dbReference type="PANTHER" id="PTHR35894:SF1">
    <property type="entry name" value="PHOSPHORIBULOKINASE _ URIDINE KINASE FAMILY"/>
    <property type="match status" value="1"/>
</dbReference>
<dbReference type="SUPFAM" id="SSF47090">
    <property type="entry name" value="PGBD-like"/>
    <property type="match status" value="1"/>
</dbReference>
<protein>
    <submittedName>
        <fullName evidence="3">AAA family ATPase</fullName>
    </submittedName>
</protein>
<dbReference type="CDD" id="cd00009">
    <property type="entry name" value="AAA"/>
    <property type="match status" value="1"/>
</dbReference>
<dbReference type="InterPro" id="IPR003593">
    <property type="entry name" value="AAA+_ATPase"/>
</dbReference>
<dbReference type="Gene3D" id="3.40.50.300">
    <property type="entry name" value="P-loop containing nucleotide triphosphate hydrolases"/>
    <property type="match status" value="1"/>
</dbReference>
<dbReference type="RefSeq" id="WP_205213459.1">
    <property type="nucleotide sequence ID" value="NZ_JAFFZP010000011.1"/>
</dbReference>
<organism evidence="3 4">
    <name type="scientific">Amphritea pacifica</name>
    <dbReference type="NCBI Taxonomy" id="2811233"/>
    <lineage>
        <taxon>Bacteria</taxon>
        <taxon>Pseudomonadati</taxon>
        <taxon>Pseudomonadota</taxon>
        <taxon>Gammaproteobacteria</taxon>
        <taxon>Oceanospirillales</taxon>
        <taxon>Oceanospirillaceae</taxon>
        <taxon>Amphritea</taxon>
    </lineage>
</organism>
<feature type="region of interest" description="Disordered" evidence="1">
    <location>
        <begin position="402"/>
        <end position="431"/>
    </location>
</feature>
<evidence type="ECO:0000256" key="1">
    <source>
        <dbReference type="SAM" id="MobiDB-lite"/>
    </source>
</evidence>
<dbReference type="InterPro" id="IPR036365">
    <property type="entry name" value="PGBD-like_sf"/>
</dbReference>
<dbReference type="Proteomes" id="UP000760472">
    <property type="component" value="Unassembled WGS sequence"/>
</dbReference>
<accession>A0ABS2W7R8</accession>
<dbReference type="InterPro" id="IPR052026">
    <property type="entry name" value="ExeA_AAA_ATPase_DNA-bind"/>
</dbReference>
<dbReference type="Gene3D" id="3.90.70.10">
    <property type="entry name" value="Cysteine proteinases"/>
    <property type="match status" value="1"/>
</dbReference>
<dbReference type="PANTHER" id="PTHR35894">
    <property type="entry name" value="GENERAL SECRETION PATHWAY PROTEIN A-RELATED"/>
    <property type="match status" value="1"/>
</dbReference>
<dbReference type="Pfam" id="PF13401">
    <property type="entry name" value="AAA_22"/>
    <property type="match status" value="1"/>
</dbReference>
<evidence type="ECO:0000313" key="3">
    <source>
        <dbReference type="EMBL" id="MBN0987552.1"/>
    </source>
</evidence>
<dbReference type="Gene3D" id="1.10.101.10">
    <property type="entry name" value="PGBD-like superfamily/PGBD"/>
    <property type="match status" value="1"/>
</dbReference>
<evidence type="ECO:0000259" key="2">
    <source>
        <dbReference type="SMART" id="SM00382"/>
    </source>
</evidence>
<feature type="compositionally biased region" description="Polar residues" evidence="1">
    <location>
        <begin position="333"/>
        <end position="348"/>
    </location>
</feature>
<comment type="caution">
    <text evidence="3">The sequence shown here is derived from an EMBL/GenBank/DDBJ whole genome shotgun (WGS) entry which is preliminary data.</text>
</comment>
<sequence>MYNHYFGLTSSPFAIAPDPGYLYMSAQHRDALAHLLYGVQGNSGFVMLTGEIGTGKTTLCRCMLGHIPQDTEVAFILNPTLSSEELLASICDELQITYDQQNQSIKSLSDAIYHHLLQSHAEGKNTILIIDEAQNLSPAVLEQMRLLTNLETNEKKLLQIVMFGQPELRQLVERPELKQLAQRITARFHLTALTLHETEHYINHRLAVAGYKPRAQSSSPIPANRVRQIHQLSGGIPRLINILCDRALLGAYARNEPAISAEILNQAAKEIFGKPEIPPKSSNTGANTLTLALGVIFIALLIYRFYPAAHQWLTNSVPALANAGPLHAATEPEMTNPTEAQTTVSSERPAQAAITTPVPDTSHPASAAALATGLTEITPDTPDPVTPPQNTEPRMQAVNNESVAQPDDAPENHTNPEEPAPFLSATGPQQSQAINTVSIESSDNPEVRAYQTLFSLWQLEMPADQDPCLFALNHGLRCLHKQGPWQQLQRNNRPALVRLPGRTGTLTSQILVGINNDLASFTDGIRTWKTPVSQLDDMSPLNYTLLWHPPRGYHTLTRPGSYGPHILWVKQQLAQLSPLFQSEMNDYFDDQLTLYIKAFQRSQNLLQDGIIGPETLIRLNTLVEANIPLILSYREP</sequence>
<dbReference type="InterPro" id="IPR036366">
    <property type="entry name" value="PGBDSf"/>
</dbReference>
<dbReference type="InterPro" id="IPR002477">
    <property type="entry name" value="Peptidoglycan-bd-like"/>
</dbReference>
<dbReference type="InterPro" id="IPR027417">
    <property type="entry name" value="P-loop_NTPase"/>
</dbReference>
<dbReference type="SUPFAM" id="SSF52540">
    <property type="entry name" value="P-loop containing nucleoside triphosphate hydrolases"/>
    <property type="match status" value="1"/>
</dbReference>
<dbReference type="Pfam" id="PF01471">
    <property type="entry name" value="PG_binding_1"/>
    <property type="match status" value="1"/>
</dbReference>
<dbReference type="SMART" id="SM00382">
    <property type="entry name" value="AAA"/>
    <property type="match status" value="1"/>
</dbReference>
<evidence type="ECO:0000313" key="4">
    <source>
        <dbReference type="Proteomes" id="UP000760472"/>
    </source>
</evidence>
<proteinExistence type="predicted"/>
<dbReference type="InterPro" id="IPR049945">
    <property type="entry name" value="AAA_22"/>
</dbReference>
<dbReference type="EMBL" id="JAFFZP010000011">
    <property type="protein sequence ID" value="MBN0987552.1"/>
    <property type="molecule type" value="Genomic_DNA"/>
</dbReference>
<keyword evidence="4" id="KW-1185">Reference proteome</keyword>
<reference evidence="3 4" key="1">
    <citation type="submission" date="2021-02" db="EMBL/GenBank/DDBJ databases">
        <title>A novel species of genus Amphritea isolated from a fishpond in China.</title>
        <authorList>
            <person name="Lu H."/>
        </authorList>
    </citation>
    <scope>NUCLEOTIDE SEQUENCE [LARGE SCALE GENOMIC DNA]</scope>
    <source>
        <strain evidence="3 4">RP18W</strain>
    </source>
</reference>
<feature type="region of interest" description="Disordered" evidence="1">
    <location>
        <begin position="329"/>
        <end position="365"/>
    </location>
</feature>
<feature type="domain" description="AAA+ ATPase" evidence="2">
    <location>
        <begin position="42"/>
        <end position="196"/>
    </location>
</feature>
<gene>
    <name evidence="3" type="ORF">JW498_09275</name>
</gene>